<evidence type="ECO:0000313" key="1">
    <source>
        <dbReference type="EMBL" id="TLS96891.1"/>
    </source>
</evidence>
<dbReference type="InterPro" id="IPR010982">
    <property type="entry name" value="Lambda_DNA-bd_dom_sf"/>
</dbReference>
<reference evidence="1 2" key="1">
    <citation type="submission" date="2019-05" db="EMBL/GenBank/DDBJ databases">
        <title>Arcobacter cibarius and Arcobacter thereius providing challenges in identification an antibiotic susceptibility and Quinolone resistance.</title>
        <authorList>
            <person name="Busch A."/>
            <person name="Hanel I."/>
            <person name="Hotzel H."/>
            <person name="Tomaso H."/>
        </authorList>
    </citation>
    <scope>NUCLEOTIDE SEQUENCE [LARGE SCALE GENOMIC DNA]</scope>
    <source>
        <strain evidence="1 2">16CS0831-2</strain>
    </source>
</reference>
<dbReference type="RefSeq" id="WP_138109047.1">
    <property type="nucleotide sequence ID" value="NZ_VBUC01000026.1"/>
</dbReference>
<proteinExistence type="predicted"/>
<dbReference type="SUPFAM" id="SSF47413">
    <property type="entry name" value="lambda repressor-like DNA-binding domains"/>
    <property type="match status" value="1"/>
</dbReference>
<evidence type="ECO:0000313" key="2">
    <source>
        <dbReference type="Proteomes" id="UP000305417"/>
    </source>
</evidence>
<name>A0ABY2V2F4_9BACT</name>
<dbReference type="InterPro" id="IPR001387">
    <property type="entry name" value="Cro/C1-type_HTH"/>
</dbReference>
<dbReference type="EMBL" id="VBUC01000026">
    <property type="protein sequence ID" value="TLS96891.1"/>
    <property type="molecule type" value="Genomic_DNA"/>
</dbReference>
<dbReference type="CDD" id="cd00093">
    <property type="entry name" value="HTH_XRE"/>
    <property type="match status" value="1"/>
</dbReference>
<organism evidence="1 2">
    <name type="scientific">Aliarcobacter cibarius</name>
    <dbReference type="NCBI Taxonomy" id="255507"/>
    <lineage>
        <taxon>Bacteria</taxon>
        <taxon>Pseudomonadati</taxon>
        <taxon>Campylobacterota</taxon>
        <taxon>Epsilonproteobacteria</taxon>
        <taxon>Campylobacterales</taxon>
        <taxon>Arcobacteraceae</taxon>
        <taxon>Aliarcobacter</taxon>
    </lineage>
</organism>
<dbReference type="Proteomes" id="UP000305417">
    <property type="component" value="Unassembled WGS sequence"/>
</dbReference>
<comment type="caution">
    <text evidence="1">The sequence shown here is derived from an EMBL/GenBank/DDBJ whole genome shotgun (WGS) entry which is preliminary data.</text>
</comment>
<accession>A0ABY2V2F4</accession>
<gene>
    <name evidence="1" type="ORF">FE247_09190</name>
</gene>
<keyword evidence="2" id="KW-1185">Reference proteome</keyword>
<protein>
    <submittedName>
        <fullName evidence="1">Helix-turn-helix transcriptional regulator</fullName>
    </submittedName>
</protein>
<sequence>MTKEEFCYRLKELNLTQKDFANIANIPYSTLNNWGTTAQNGKIIPVPSWVRPFLEYYDKSIKYDAIREELIKYMTEKLAIKI</sequence>